<dbReference type="InterPro" id="IPR011437">
    <property type="entry name" value="DUF1540"/>
</dbReference>
<name>A0ABY7BIL8_9FIRM</name>
<proteinExistence type="predicted"/>
<evidence type="ECO:0000313" key="3">
    <source>
        <dbReference type="Proteomes" id="UP001164745"/>
    </source>
</evidence>
<feature type="domain" description="DUF1540" evidence="1">
    <location>
        <begin position="19"/>
        <end position="62"/>
    </location>
</feature>
<dbReference type="RefSeq" id="WP_045165215.1">
    <property type="nucleotide sequence ID" value="NZ_CP113864.1"/>
</dbReference>
<evidence type="ECO:0000259" key="1">
    <source>
        <dbReference type="Pfam" id="PF07561"/>
    </source>
</evidence>
<sequence length="66" mass="7471">MENLKITSILEVYKMPDRITCNVSDCMYWDNKRCTAPSIEVSVDGGGSTAHGTKEKTNCHTYTLRR</sequence>
<accession>A0ABY7BIL8</accession>
<dbReference type="Pfam" id="PF07561">
    <property type="entry name" value="DUF1540"/>
    <property type="match status" value="1"/>
</dbReference>
<reference evidence="2" key="1">
    <citation type="submission" date="2022-12" db="EMBL/GenBank/DDBJ databases">
        <authorList>
            <person name="Bing R.G."/>
            <person name="Willard D.J."/>
            <person name="Manesh M.J.H."/>
            <person name="Laemthong T."/>
            <person name="Crosby J.R."/>
            <person name="Kelly R.M."/>
        </authorList>
    </citation>
    <scope>NUCLEOTIDE SEQUENCE</scope>
    <source>
        <strain evidence="2">DSM 8991</strain>
    </source>
</reference>
<keyword evidence="3" id="KW-1185">Reference proteome</keyword>
<protein>
    <submittedName>
        <fullName evidence="2">DUF1540 domain-containing protein</fullName>
    </submittedName>
</protein>
<dbReference type="EMBL" id="CP113864">
    <property type="protein sequence ID" value="WAM32182.1"/>
    <property type="molecule type" value="Genomic_DNA"/>
</dbReference>
<dbReference type="Proteomes" id="UP001164745">
    <property type="component" value="Chromosome"/>
</dbReference>
<gene>
    <name evidence="2" type="ORF">OTJ99_000698</name>
</gene>
<evidence type="ECO:0000313" key="2">
    <source>
        <dbReference type="EMBL" id="WAM32182.1"/>
    </source>
</evidence>
<organism evidence="2 3">
    <name type="scientific">Caldicellulosiruptor naganoensis</name>
    <dbReference type="NCBI Taxonomy" id="29324"/>
    <lineage>
        <taxon>Bacteria</taxon>
        <taxon>Bacillati</taxon>
        <taxon>Bacillota</taxon>
        <taxon>Bacillota incertae sedis</taxon>
        <taxon>Caldicellulosiruptorales</taxon>
        <taxon>Caldicellulosiruptoraceae</taxon>
        <taxon>Caldicellulosiruptor</taxon>
    </lineage>
</organism>